<reference evidence="2 3" key="1">
    <citation type="submission" date="2019-01" db="EMBL/GenBank/DDBJ databases">
        <title>Ktedonosporobacter rubrisoli SCAWS-G2.</title>
        <authorList>
            <person name="Huang Y."/>
            <person name="Yan B."/>
        </authorList>
    </citation>
    <scope>NUCLEOTIDE SEQUENCE [LARGE SCALE GENOMIC DNA]</scope>
    <source>
        <strain evidence="2 3">SCAWS-G2</strain>
    </source>
</reference>
<keyword evidence="2" id="KW-0489">Methyltransferase</keyword>
<dbReference type="CDD" id="cd02440">
    <property type="entry name" value="AdoMet_MTases"/>
    <property type="match status" value="1"/>
</dbReference>
<proteinExistence type="predicted"/>
<dbReference type="InterPro" id="IPR029063">
    <property type="entry name" value="SAM-dependent_MTases_sf"/>
</dbReference>
<dbReference type="InterPro" id="IPR041698">
    <property type="entry name" value="Methyltransf_25"/>
</dbReference>
<gene>
    <name evidence="2" type="ORF">EPA93_14745</name>
</gene>
<feature type="domain" description="Methyltransferase" evidence="1">
    <location>
        <begin position="55"/>
        <end position="150"/>
    </location>
</feature>
<keyword evidence="2" id="KW-0808">Transferase</keyword>
<dbReference type="RefSeq" id="WP_129888251.1">
    <property type="nucleotide sequence ID" value="NZ_CP035758.1"/>
</dbReference>
<evidence type="ECO:0000259" key="1">
    <source>
        <dbReference type="Pfam" id="PF13649"/>
    </source>
</evidence>
<dbReference type="Gene3D" id="3.40.50.150">
    <property type="entry name" value="Vaccinia Virus protein VP39"/>
    <property type="match status" value="1"/>
</dbReference>
<dbReference type="PANTHER" id="PTHR44068">
    <property type="entry name" value="ZGC:194242"/>
    <property type="match status" value="1"/>
</dbReference>
<dbReference type="InterPro" id="IPR050447">
    <property type="entry name" value="Erg6_SMT_methyltransf"/>
</dbReference>
<evidence type="ECO:0000313" key="3">
    <source>
        <dbReference type="Proteomes" id="UP000290365"/>
    </source>
</evidence>
<dbReference type="EMBL" id="CP035758">
    <property type="protein sequence ID" value="QBD77188.1"/>
    <property type="molecule type" value="Genomic_DNA"/>
</dbReference>
<sequence>MTTNITYQMENLYRPFLSQQYGELANYLQQSHAPRSDALMYEVAAQLGIGEHSAVLDVGTGCGPHAIELARRLGCHVTGVDIAATSLKEACRRVEELDMRQQITFLQGDILALPFASDTFDLLVCCGVLEHIKKLPQAFQECARVLKPSGKMLIMATLATELLEPSEATYLYKNVQLVPENMSPTTFEAMLTAAHFVIYSREFLGSETYEYLFERELSNTHPLLQLSRLRRLRTSCEAQFGDEACRTMELMSLWYIYHFLGKLASVFYVVECKQEG</sequence>
<dbReference type="Proteomes" id="UP000290365">
    <property type="component" value="Chromosome"/>
</dbReference>
<dbReference type="Pfam" id="PF13649">
    <property type="entry name" value="Methyltransf_25"/>
    <property type="match status" value="1"/>
</dbReference>
<protein>
    <submittedName>
        <fullName evidence="2">Class I SAM-dependent methyltransferase</fullName>
    </submittedName>
</protein>
<accession>A0A4P6JP94</accession>
<dbReference type="KEGG" id="kbs:EPA93_14745"/>
<name>A0A4P6JP94_KTERU</name>
<dbReference type="AlphaFoldDB" id="A0A4P6JP94"/>
<keyword evidence="3" id="KW-1185">Reference proteome</keyword>
<dbReference type="OrthoDB" id="9769602at2"/>
<evidence type="ECO:0000313" key="2">
    <source>
        <dbReference type="EMBL" id="QBD77188.1"/>
    </source>
</evidence>
<dbReference type="GO" id="GO:0032259">
    <property type="term" value="P:methylation"/>
    <property type="evidence" value="ECO:0007669"/>
    <property type="project" value="UniProtKB-KW"/>
</dbReference>
<dbReference type="PANTHER" id="PTHR44068:SF11">
    <property type="entry name" value="GERANYL DIPHOSPHATE 2-C-METHYLTRANSFERASE"/>
    <property type="match status" value="1"/>
</dbReference>
<organism evidence="2 3">
    <name type="scientific">Ktedonosporobacter rubrisoli</name>
    <dbReference type="NCBI Taxonomy" id="2509675"/>
    <lineage>
        <taxon>Bacteria</taxon>
        <taxon>Bacillati</taxon>
        <taxon>Chloroflexota</taxon>
        <taxon>Ktedonobacteria</taxon>
        <taxon>Ktedonobacterales</taxon>
        <taxon>Ktedonosporobacteraceae</taxon>
        <taxon>Ktedonosporobacter</taxon>
    </lineage>
</organism>
<dbReference type="GO" id="GO:0008168">
    <property type="term" value="F:methyltransferase activity"/>
    <property type="evidence" value="ECO:0007669"/>
    <property type="project" value="UniProtKB-KW"/>
</dbReference>
<dbReference type="SUPFAM" id="SSF53335">
    <property type="entry name" value="S-adenosyl-L-methionine-dependent methyltransferases"/>
    <property type="match status" value="1"/>
</dbReference>